<dbReference type="PRINTS" id="PR00098">
    <property type="entry name" value="CPSASE"/>
</dbReference>
<keyword evidence="6" id="KW-0808">Transferase</keyword>
<dbReference type="FunFam" id="3.50.30.20:FF:000002">
    <property type="entry name" value="Carbamoyl-phosphate synthase 1, mitochondrial"/>
    <property type="match status" value="1"/>
</dbReference>
<evidence type="ECO:0000256" key="19">
    <source>
        <dbReference type="ARBA" id="ARBA00043998"/>
    </source>
</evidence>
<dbReference type="NCBIfam" id="NF002032">
    <property type="entry name" value="PRK00856.1"/>
    <property type="match status" value="1"/>
</dbReference>
<dbReference type="InterPro" id="IPR036480">
    <property type="entry name" value="CarbP_synth_ssu_N_sf"/>
</dbReference>
<comment type="pathway">
    <text evidence="4">Pyrimidine metabolism; UMP biosynthesis via de novo pathway; (S)-dihydroorotate from bicarbonate: step 3/3.</text>
</comment>
<evidence type="ECO:0000256" key="1">
    <source>
        <dbReference type="ARBA" id="ARBA00001947"/>
    </source>
</evidence>
<dbReference type="NCBIfam" id="NF009455">
    <property type="entry name" value="PRK12815.1"/>
    <property type="match status" value="1"/>
</dbReference>
<dbReference type="InterPro" id="IPR036897">
    <property type="entry name" value="CarbamoylP_synth_lsu_oligo_sf"/>
</dbReference>
<evidence type="ECO:0000256" key="14">
    <source>
        <dbReference type="ARBA" id="ARBA00023211"/>
    </source>
</evidence>
<evidence type="ECO:0000313" key="28">
    <source>
        <dbReference type="EMBL" id="ELR19459.1"/>
    </source>
</evidence>
<keyword evidence="11 25" id="KW-0067">ATP-binding</keyword>
<dbReference type="FunFam" id="3.40.50.20:FF:000002">
    <property type="entry name" value="Carbamoyl-phosphate synthase large chain"/>
    <property type="match status" value="1"/>
</dbReference>
<dbReference type="FunFam" id="3.30.470.20:FF:000001">
    <property type="entry name" value="Carbamoyl-phosphate synthase large chain"/>
    <property type="match status" value="1"/>
</dbReference>
<dbReference type="FunFam" id="1.10.1030.10:FF:000002">
    <property type="entry name" value="Carbamoyl-phosphate synthase large chain"/>
    <property type="match status" value="1"/>
</dbReference>
<dbReference type="InterPro" id="IPR024403">
    <property type="entry name" value="DHOase_cat"/>
</dbReference>
<keyword evidence="13" id="KW-0665">Pyrimidine biosynthesis</keyword>
<dbReference type="Pfam" id="PF02786">
    <property type="entry name" value="CPSase_L_D2"/>
    <property type="match status" value="3"/>
</dbReference>
<dbReference type="InterPro" id="IPR011059">
    <property type="entry name" value="Metal-dep_hydrolase_composite"/>
</dbReference>
<comment type="similarity">
    <text evidence="19">In the 2nd section; belongs to the CarB family.</text>
</comment>
<dbReference type="FunFam" id="3.30.1490.20:FF:000001">
    <property type="entry name" value="Carbamoyl-phosphate synthase large chain"/>
    <property type="match status" value="1"/>
</dbReference>
<dbReference type="HAMAP" id="MF_00001">
    <property type="entry name" value="Asp_carb_tr"/>
    <property type="match status" value="1"/>
</dbReference>
<dbReference type="InterPro" id="IPR006131">
    <property type="entry name" value="Asp_carbamoyltransf_Asp/Orn-bd"/>
</dbReference>
<dbReference type="CDD" id="cd01316">
    <property type="entry name" value="CAD_DHOase"/>
    <property type="match status" value="1"/>
</dbReference>
<comment type="pathway">
    <text evidence="3">Pyrimidine metabolism; UMP biosynthesis via de novo pathway; (S)-dihydroorotate from bicarbonate: step 2/3.</text>
</comment>
<dbReference type="GO" id="GO:0006541">
    <property type="term" value="P:glutamine metabolic process"/>
    <property type="evidence" value="ECO:0007669"/>
    <property type="project" value="InterPro"/>
</dbReference>
<comment type="catalytic activity">
    <reaction evidence="20">
        <text>hydrogencarbonate + NH4(+) + 2 ATP = carbamoyl phosphate + 2 ADP + phosphate + 2 H(+)</text>
        <dbReference type="Rhea" id="RHEA:18029"/>
        <dbReference type="ChEBI" id="CHEBI:15378"/>
        <dbReference type="ChEBI" id="CHEBI:17544"/>
        <dbReference type="ChEBI" id="CHEBI:28938"/>
        <dbReference type="ChEBI" id="CHEBI:30616"/>
        <dbReference type="ChEBI" id="CHEBI:43474"/>
        <dbReference type="ChEBI" id="CHEBI:58228"/>
        <dbReference type="ChEBI" id="CHEBI:456216"/>
        <dbReference type="EC" id="6.3.4.16"/>
    </reaction>
</comment>
<dbReference type="GO" id="GO:0004087">
    <property type="term" value="F:carbamoyl-phosphate synthase (ammonia) activity"/>
    <property type="evidence" value="ECO:0007669"/>
    <property type="project" value="UniProtKB-EC"/>
</dbReference>
<dbReference type="PROSITE" id="PS51855">
    <property type="entry name" value="MGS"/>
    <property type="match status" value="1"/>
</dbReference>
<comment type="cofactor">
    <cofactor evidence="1">
        <name>Zn(2+)</name>
        <dbReference type="ChEBI" id="CHEBI:29105"/>
    </cofactor>
</comment>
<dbReference type="PROSITE" id="PS50975">
    <property type="entry name" value="ATP_GRASP"/>
    <property type="match status" value="2"/>
</dbReference>
<evidence type="ECO:0000256" key="4">
    <source>
        <dbReference type="ARBA" id="ARBA00004880"/>
    </source>
</evidence>
<sequence length="2265" mass="248448">MEKQQISGSRGATLVLSDGTRYRGVSFGAERSVGGECVFQTGMVGYVESLTDPSYRGQLLVLSYPLIGNYGAPPEDDVDEHGLSRFMESDQVHISALIVADYSAHYSHWNAQQSLGDWLKAHKVPAIHSIDTRALIKKIRETGSMLAKIVLDGDDEQAVELEDPNQRHLVAEVSRKQPQTYGSGSINVVAVDCGMKNNQVRCFLKRGVKVKVVPWDWPLLEEKDAHGFFLSNGPGDPTFCQKTIENVRALLARESAKEDPIPVFGICLGNQIMGLAAGAKTYKLKFGNRGHNQPCVDVNTQRCHLTSQNHGFAIDSATLPEGWQELFYNANDKTNEGIQHLTRPFFSCQFHPEAKGGPWDTEYLFDYFLAKITKQKVDLPMARASPPKNENVLKGKLHKVLILGSGGLSIGQAGEFDYSGSQAIKALKQEHIQTILINPNIATVQTSPGLADKVYFLPVTPEFVVKLIEWERPDGILLTFGGQTALNCGIELYKQGVFEKYNVRVMGTPLEAIIATEDREVFAQELVKINEKIAPSVAARSLDEALKAAEKIGYPVVVRAGFALGGLGSGFANDVDELRKLATMAFAQSEQVLVEKSLKGWKEIEYEVVRDAYDNCVTVCNMENFDPLGIHTGESIVVAPSQTLSDQDYFMLRDVAIRVVRHLGIVGECNIQYALNPDSEEYFIIEVNAHQPLMRPRDKLLNVNARLSRSSALASKATGYPLAFIAAKLALGVPLPSLRNSVTKTTTACWEPSLDYVVVKMPRWDLQKFQKVDGQIGTSMKSVGEVMAIGRTFEETIQKAIRMVNGSQWDGFQSGLAPACTDALTNPSSNRILVIAQALHEGLSVEEIHQLTKIDRWFLHKLKSLSDFEKTLRRLDGGLTYDLLAQAKRLGFADKQIAKFLNSTELVVRKTRKEFNIVPRIKQIDTVAAEFPAYNNYLYATYNGIEDDVETPGSAGAAAAAAVAPAVAPTGKADEAERPIIVLGSGAYCIGSSVEFDYCAVRCAQTLKKLGKTTIMINYNPETVSTDYDECDKLYFEELSFERVVDIYESELAAGVVVSMGGQIPNNMSMALGRQGVRILGTTPEMIESSENRFKFSRMLDLEGVDQPKWKDCTHLEETKRFCAEVGYPCLVRPSFVLSGAGMTVVNTPTELETYLSLASVIDTGKEQRVVISKFIMNAKEVDLDAVAQDGEIIALAISEHVENAGVHSGDATLILPAQDLDQVTVRKIEAAARKIAKQLQVSGPFNMQFIAKDNEIKVIECNLRASRSFPFVSKTLGIDFIELATKALLGLPLTPQPLPKVNHVGVKVPQFSFSRLPGADPVMGVEMASTGEVACFGNNKYEAYMKALLSTGFKLPKKRNIFLSLGPYKEKLEFLDSAQKLVNMGYNLFGTGGTADFLSEHSIPIKALSWDQEAEESNLETLSAHLSAAMIDLCIILPSNNRNRRPASFMSKGYMARRLAINYSVPLITNIKCAKLFIECLRVVPADIPIGLVDSRASSRTVILPGLIDVHVHVREPGASHKEDWDTCTAAALAGGITTICAMPNTNPEVIDAASMDLVTGIAKSKARCDYGIYFGASSDNAHVGPQFANQAVALKMYLNQTFTRLRLDDMSTWMEHFTHWPKDLPIVVHAEATTMAAALMVATLHDRALHIAHVCLKEELAVIRAAKEKGIRVTCEVCPHHLYLDKEHACEAHHLTDGRREVRPRLATQVDVEALWANMDIIDCIATDHAPHTLAEKDGPNPPPGFPGLETALPLMLTAVNQGRITLEDVIAKMYTNPKRIFNLPDQEDTYVVVNMDDKWTVPKAMAHSKCGWTPFAGMELQGRVVRVVLRGKTAMLDGTVYSLPGEGRNVCAAGAARPRPAAVSAGLSATAAPVVSTKPAVATPSPVAQRPQIAITPPAMRRVPSAAQPALAGAAELQPLAQAQQQQPKALAERRNSALSQEIFTHSGALPPRFTAKHVTSVKQFTRDDLRYLFSVAHDMRMMVKKTGSWDLLKGKVLANVFYEPSTRTSSSFHAAMLRLGGTVISVNESSSSVAKGESLPDTIRTLECYSDLIVLRHPQAGAAQLAASHARVPIINAGDGIGEHPTQALLDAFTIREELGTINGLRITMVGDLKNGRTVHSLVHLLSLYSIAQLNYVSPESLKMPSAILDELDKKGIPQRECRSLEEALPHTDVLYVTRIQKERFASEEEYLAVKGTYVVTPEMLSHAKSNMVVMHPLPRVDEISPEIDSDPRAAYFRQMENGMYIRMALLATILNSNFSS</sequence>
<dbReference type="GO" id="GO:0046872">
    <property type="term" value="F:metal ion binding"/>
    <property type="evidence" value="ECO:0007669"/>
    <property type="project" value="UniProtKB-KW"/>
</dbReference>
<dbReference type="GO" id="GO:0004070">
    <property type="term" value="F:aspartate carbamoyltransferase activity"/>
    <property type="evidence" value="ECO:0007669"/>
    <property type="project" value="UniProtKB-EC"/>
</dbReference>
<dbReference type="Gene3D" id="3.40.50.1380">
    <property type="entry name" value="Methylglyoxal synthase-like domain"/>
    <property type="match status" value="1"/>
</dbReference>
<dbReference type="GO" id="GO:0044205">
    <property type="term" value="P:'de novo' UMP biosynthetic process"/>
    <property type="evidence" value="ECO:0007669"/>
    <property type="project" value="UniProtKB-UniPathway"/>
</dbReference>
<keyword evidence="7" id="KW-0479">Metal-binding</keyword>
<evidence type="ECO:0000256" key="3">
    <source>
        <dbReference type="ARBA" id="ARBA00004852"/>
    </source>
</evidence>
<keyword evidence="12" id="KW-0460">Magnesium</keyword>
<keyword evidence="15" id="KW-0511">Multifunctional enzyme</keyword>
<dbReference type="InterPro" id="IPR035686">
    <property type="entry name" value="CPSase_GATase1"/>
</dbReference>
<comment type="similarity">
    <text evidence="17">In the C-terminal section; belongs to the aspartate/ornithine carbamoyltransferase superfamily. ATCase family.</text>
</comment>
<evidence type="ECO:0000256" key="2">
    <source>
        <dbReference type="ARBA" id="ARBA00004812"/>
    </source>
</evidence>
<dbReference type="InterPro" id="IPR011607">
    <property type="entry name" value="MGS-like_dom"/>
</dbReference>
<dbReference type="SMART" id="SM01097">
    <property type="entry name" value="CPSase_sm_chain"/>
    <property type="match status" value="1"/>
</dbReference>
<keyword evidence="8" id="KW-0677">Repeat</keyword>
<evidence type="ECO:0000256" key="13">
    <source>
        <dbReference type="ARBA" id="ARBA00022975"/>
    </source>
</evidence>
<dbReference type="Pfam" id="PF02787">
    <property type="entry name" value="CPSase_L_D3"/>
    <property type="match status" value="1"/>
</dbReference>
<comment type="similarity">
    <text evidence="18">In the N-terminal section; belongs to the CarA family.</text>
</comment>
<protein>
    <submittedName>
        <fullName evidence="28">Carbamoylphosphate synthase, large subunit</fullName>
    </submittedName>
</protein>
<proteinExistence type="inferred from homology"/>
<dbReference type="FunFam" id="3.20.20.140:FF:000036">
    <property type="entry name" value="Carbamoyl-phosphate synthase large chain"/>
    <property type="match status" value="1"/>
</dbReference>
<dbReference type="Pfam" id="PF12890">
    <property type="entry name" value="DHOase"/>
    <property type="match status" value="1"/>
</dbReference>
<evidence type="ECO:0000256" key="11">
    <source>
        <dbReference type="ARBA" id="ARBA00022840"/>
    </source>
</evidence>
<dbReference type="Gene3D" id="3.40.50.20">
    <property type="match status" value="2"/>
</dbReference>
<comment type="catalytic activity">
    <reaction evidence="22">
        <text>hydrogencarbonate + L-glutamine + 2 ATP + H2O = carbamoyl phosphate + L-glutamate + 2 ADP + phosphate + 2 H(+)</text>
        <dbReference type="Rhea" id="RHEA:18633"/>
        <dbReference type="ChEBI" id="CHEBI:15377"/>
        <dbReference type="ChEBI" id="CHEBI:15378"/>
        <dbReference type="ChEBI" id="CHEBI:17544"/>
        <dbReference type="ChEBI" id="CHEBI:29985"/>
        <dbReference type="ChEBI" id="CHEBI:30616"/>
        <dbReference type="ChEBI" id="CHEBI:43474"/>
        <dbReference type="ChEBI" id="CHEBI:58228"/>
        <dbReference type="ChEBI" id="CHEBI:58359"/>
        <dbReference type="ChEBI" id="CHEBI:456216"/>
        <dbReference type="EC" id="6.3.5.5"/>
    </reaction>
</comment>
<dbReference type="OMA" id="WSPFNGK"/>
<dbReference type="NCBIfam" id="NF009475">
    <property type="entry name" value="PRK12838.1"/>
    <property type="match status" value="1"/>
</dbReference>
<dbReference type="VEuPathDB" id="AmoebaDB:ACA1_267180"/>
<comment type="similarity">
    <text evidence="16">In the 3rd section; belongs to the metallo-dependent hydrolases superfamily. DHOase family. CAD subfamily.</text>
</comment>
<evidence type="ECO:0000256" key="16">
    <source>
        <dbReference type="ARBA" id="ARBA00043968"/>
    </source>
</evidence>
<dbReference type="Pfam" id="PF02729">
    <property type="entry name" value="OTCace_N"/>
    <property type="match status" value="1"/>
</dbReference>
<dbReference type="Gene3D" id="1.10.1030.10">
    <property type="entry name" value="Carbamoyl-phosphate synthetase, large subunit oligomerisation domain"/>
    <property type="match status" value="1"/>
</dbReference>
<dbReference type="FunFam" id="3.30.470.20:FF:000004">
    <property type="entry name" value="Carbamoyl-phosphate synthase (glutamine-hydrolyzing)"/>
    <property type="match status" value="1"/>
</dbReference>
<dbReference type="Pfam" id="PF00988">
    <property type="entry name" value="CPSase_sm_chain"/>
    <property type="match status" value="1"/>
</dbReference>
<keyword evidence="10" id="KW-0378">Hydrolase</keyword>
<dbReference type="SUPFAM" id="SSF52440">
    <property type="entry name" value="PreATP-grasp domain"/>
    <property type="match status" value="2"/>
</dbReference>
<evidence type="ECO:0000256" key="24">
    <source>
        <dbReference type="ARBA" id="ARBA00049534"/>
    </source>
</evidence>
<dbReference type="SUPFAM" id="SSF51556">
    <property type="entry name" value="Metallo-dependent hydrolases"/>
    <property type="match status" value="1"/>
</dbReference>
<dbReference type="Pfam" id="PF00117">
    <property type="entry name" value="GATase"/>
    <property type="match status" value="1"/>
</dbReference>
<evidence type="ECO:0000256" key="12">
    <source>
        <dbReference type="ARBA" id="ARBA00022842"/>
    </source>
</evidence>
<dbReference type="InterPro" id="IPR011761">
    <property type="entry name" value="ATP-grasp"/>
</dbReference>
<dbReference type="OrthoDB" id="434at2759"/>
<dbReference type="PANTHER" id="PTHR11405:SF5">
    <property type="entry name" value="CAD PROTEIN"/>
    <property type="match status" value="1"/>
</dbReference>
<dbReference type="Gene3D" id="3.20.20.140">
    <property type="entry name" value="Metal-dependent hydrolases"/>
    <property type="match status" value="1"/>
</dbReference>
<dbReference type="InterPro" id="IPR006275">
    <property type="entry name" value="CPSase_lsu"/>
</dbReference>
<dbReference type="KEGG" id="acan:ACA1_267180"/>
<keyword evidence="5" id="KW-0436">Ligase</keyword>
<dbReference type="GO" id="GO:0004151">
    <property type="term" value="F:dihydroorotase activity"/>
    <property type="evidence" value="ECO:0007669"/>
    <property type="project" value="UniProtKB-EC"/>
</dbReference>
<dbReference type="Gene3D" id="3.50.30.20">
    <property type="entry name" value="Carbamoyl-phosphate synthase small subunit, N-terminal domain"/>
    <property type="match status" value="1"/>
</dbReference>
<dbReference type="STRING" id="1257118.L8H1T2"/>
<dbReference type="Gene3D" id="3.30.470.20">
    <property type="entry name" value="ATP-grasp fold, B domain"/>
    <property type="match status" value="2"/>
</dbReference>
<dbReference type="PANTHER" id="PTHR11405">
    <property type="entry name" value="CARBAMOYLTRANSFERASE FAMILY MEMBER"/>
    <property type="match status" value="1"/>
</dbReference>
<feature type="domain" description="ATP-grasp" evidence="26">
    <location>
        <begin position="523"/>
        <end position="731"/>
    </location>
</feature>
<dbReference type="GeneID" id="14920241"/>
<dbReference type="PROSITE" id="PS00867">
    <property type="entry name" value="CPSASE_2"/>
    <property type="match status" value="1"/>
</dbReference>
<comment type="catalytic activity">
    <reaction evidence="21">
        <text>(S)-dihydroorotate + H2O = N-carbamoyl-L-aspartate + H(+)</text>
        <dbReference type="Rhea" id="RHEA:24296"/>
        <dbReference type="ChEBI" id="CHEBI:15377"/>
        <dbReference type="ChEBI" id="CHEBI:15378"/>
        <dbReference type="ChEBI" id="CHEBI:30864"/>
        <dbReference type="ChEBI" id="CHEBI:32814"/>
        <dbReference type="EC" id="3.5.2.3"/>
    </reaction>
</comment>
<dbReference type="RefSeq" id="XP_004341545.1">
    <property type="nucleotide sequence ID" value="XM_004341497.1"/>
</dbReference>
<dbReference type="InterPro" id="IPR006274">
    <property type="entry name" value="CarbamoylP_synth_ssu"/>
</dbReference>
<evidence type="ECO:0000256" key="23">
    <source>
        <dbReference type="ARBA" id="ARBA00048859"/>
    </source>
</evidence>
<evidence type="ECO:0000256" key="10">
    <source>
        <dbReference type="ARBA" id="ARBA00022801"/>
    </source>
</evidence>
<dbReference type="InterPro" id="IPR005479">
    <property type="entry name" value="CPAse_ATP-bd"/>
</dbReference>
<dbReference type="SUPFAM" id="SSF56059">
    <property type="entry name" value="Glutathione synthetase ATP-binding domain-like"/>
    <property type="match status" value="2"/>
</dbReference>
<dbReference type="InterPro" id="IPR017926">
    <property type="entry name" value="GATASE"/>
</dbReference>
<evidence type="ECO:0000256" key="22">
    <source>
        <dbReference type="ARBA" id="ARBA00048816"/>
    </source>
</evidence>
<dbReference type="PRINTS" id="PR00100">
    <property type="entry name" value="AOTCASE"/>
</dbReference>
<dbReference type="NCBIfam" id="TIGR01368">
    <property type="entry name" value="CPSaseIIsmall"/>
    <property type="match status" value="1"/>
</dbReference>
<dbReference type="InterPro" id="IPR036914">
    <property type="entry name" value="MGS-like_dom_sf"/>
</dbReference>
<evidence type="ECO:0000259" key="27">
    <source>
        <dbReference type="PROSITE" id="PS51855"/>
    </source>
</evidence>
<comment type="catalytic activity">
    <reaction evidence="23">
        <text>carbamoyl phosphate + L-aspartate = N-carbamoyl-L-aspartate + phosphate + H(+)</text>
        <dbReference type="Rhea" id="RHEA:20013"/>
        <dbReference type="ChEBI" id="CHEBI:15378"/>
        <dbReference type="ChEBI" id="CHEBI:29991"/>
        <dbReference type="ChEBI" id="CHEBI:32814"/>
        <dbReference type="ChEBI" id="CHEBI:43474"/>
        <dbReference type="ChEBI" id="CHEBI:58228"/>
        <dbReference type="EC" id="2.1.3.2"/>
    </reaction>
</comment>
<evidence type="ECO:0000256" key="7">
    <source>
        <dbReference type="ARBA" id="ARBA00022723"/>
    </source>
</evidence>
<keyword evidence="29" id="KW-1185">Reference proteome</keyword>
<keyword evidence="9 25" id="KW-0547">Nucleotide-binding</keyword>
<dbReference type="InterPro" id="IPR002195">
    <property type="entry name" value="Dihydroorotase_CS"/>
</dbReference>
<dbReference type="PROSITE" id="PS51273">
    <property type="entry name" value="GATASE_TYPE_1"/>
    <property type="match status" value="1"/>
</dbReference>
<evidence type="ECO:0000256" key="18">
    <source>
        <dbReference type="ARBA" id="ARBA00043984"/>
    </source>
</evidence>
<dbReference type="CDD" id="cd01423">
    <property type="entry name" value="MGS_CPS_I_III"/>
    <property type="match status" value="1"/>
</dbReference>
<dbReference type="SUPFAM" id="SSF53671">
    <property type="entry name" value="Aspartate/ornithine carbamoyltransferase"/>
    <property type="match status" value="1"/>
</dbReference>
<dbReference type="Pfam" id="PF00185">
    <property type="entry name" value="OTCace"/>
    <property type="match status" value="1"/>
</dbReference>
<evidence type="ECO:0000259" key="26">
    <source>
        <dbReference type="PROSITE" id="PS50975"/>
    </source>
</evidence>
<evidence type="ECO:0000256" key="6">
    <source>
        <dbReference type="ARBA" id="ARBA00022679"/>
    </source>
</evidence>
<dbReference type="InterPro" id="IPR005483">
    <property type="entry name" value="CPSase_dom"/>
</dbReference>
<dbReference type="SUPFAM" id="SSF52317">
    <property type="entry name" value="Class I glutamine amidotransferase-like"/>
    <property type="match status" value="1"/>
</dbReference>
<organism evidence="28 29">
    <name type="scientific">Acanthamoeba castellanii (strain ATCC 30010 / Neff)</name>
    <dbReference type="NCBI Taxonomy" id="1257118"/>
    <lineage>
        <taxon>Eukaryota</taxon>
        <taxon>Amoebozoa</taxon>
        <taxon>Discosea</taxon>
        <taxon>Longamoebia</taxon>
        <taxon>Centramoebida</taxon>
        <taxon>Acanthamoebidae</taxon>
        <taxon>Acanthamoeba</taxon>
    </lineage>
</organism>
<dbReference type="SMART" id="SM00851">
    <property type="entry name" value="MGS"/>
    <property type="match status" value="1"/>
</dbReference>
<dbReference type="InterPro" id="IPR016185">
    <property type="entry name" value="PreATP-grasp_dom_sf"/>
</dbReference>
<dbReference type="PROSITE" id="PS00866">
    <property type="entry name" value="CPSASE_1"/>
    <property type="match status" value="1"/>
</dbReference>
<dbReference type="CDD" id="cd01744">
    <property type="entry name" value="GATase1_CPSase"/>
    <property type="match status" value="1"/>
</dbReference>
<dbReference type="PRINTS" id="PR00099">
    <property type="entry name" value="CPSGATASE"/>
</dbReference>
<dbReference type="SMART" id="SM01096">
    <property type="entry name" value="CPSase_L_D3"/>
    <property type="match status" value="1"/>
</dbReference>
<dbReference type="SUPFAM" id="SSF52335">
    <property type="entry name" value="Methylglyoxal synthase-like"/>
    <property type="match status" value="1"/>
</dbReference>
<dbReference type="GO" id="GO:0004359">
    <property type="term" value="F:glutaminase activity"/>
    <property type="evidence" value="ECO:0007669"/>
    <property type="project" value="UniProtKB-EC"/>
</dbReference>
<feature type="domain" description="MGS-like" evidence="27">
    <location>
        <begin position="1354"/>
        <end position="1515"/>
    </location>
</feature>
<evidence type="ECO:0000256" key="17">
    <source>
        <dbReference type="ARBA" id="ARBA00043979"/>
    </source>
</evidence>
<evidence type="ECO:0000256" key="9">
    <source>
        <dbReference type="ARBA" id="ARBA00022741"/>
    </source>
</evidence>
<evidence type="ECO:0000256" key="20">
    <source>
        <dbReference type="ARBA" id="ARBA00047359"/>
    </source>
</evidence>
<evidence type="ECO:0000256" key="8">
    <source>
        <dbReference type="ARBA" id="ARBA00022737"/>
    </source>
</evidence>
<dbReference type="GO" id="GO:0006207">
    <property type="term" value="P:'de novo' pyrimidine nucleobase biosynthetic process"/>
    <property type="evidence" value="ECO:0007669"/>
    <property type="project" value="InterPro"/>
</dbReference>
<dbReference type="GO" id="GO:0005951">
    <property type="term" value="C:carbamoyl-phosphate synthase complex"/>
    <property type="evidence" value="ECO:0007669"/>
    <property type="project" value="TreeGrafter"/>
</dbReference>
<dbReference type="InterPro" id="IPR036901">
    <property type="entry name" value="Asp/Orn_carbamoylTrfase_sf"/>
</dbReference>
<dbReference type="PRINTS" id="PR00101">
    <property type="entry name" value="ATCASE"/>
</dbReference>
<dbReference type="NCBIfam" id="TIGR01369">
    <property type="entry name" value="CPSaseII_lrg"/>
    <property type="match status" value="1"/>
</dbReference>
<dbReference type="FunFam" id="3.40.50.1380:FF:000005">
    <property type="entry name" value="CAD protein-like isoform X1"/>
    <property type="match status" value="1"/>
</dbReference>
<comment type="pathway">
    <text evidence="2">Pyrimidine metabolism; UMP biosynthesis via de novo pathway; (S)-dihydroorotate from bicarbonate: step 1/3.</text>
</comment>
<dbReference type="SUPFAM" id="SSF51338">
    <property type="entry name" value="Composite domain of metallo-dependent hydrolases"/>
    <property type="match status" value="1"/>
</dbReference>
<dbReference type="NCBIfam" id="TIGR00670">
    <property type="entry name" value="asp_carb_tr"/>
    <property type="match status" value="1"/>
</dbReference>
<evidence type="ECO:0000256" key="5">
    <source>
        <dbReference type="ARBA" id="ARBA00022598"/>
    </source>
</evidence>
<evidence type="ECO:0000256" key="15">
    <source>
        <dbReference type="ARBA" id="ARBA00023268"/>
    </source>
</evidence>
<dbReference type="SUPFAM" id="SSF52021">
    <property type="entry name" value="Carbamoyl phosphate synthetase, small subunit N-terminal domain"/>
    <property type="match status" value="1"/>
</dbReference>
<dbReference type="GO" id="GO:0005524">
    <property type="term" value="F:ATP binding"/>
    <property type="evidence" value="ECO:0007669"/>
    <property type="project" value="UniProtKB-UniRule"/>
</dbReference>
<dbReference type="EMBL" id="KB007933">
    <property type="protein sequence ID" value="ELR19459.1"/>
    <property type="molecule type" value="Genomic_DNA"/>
</dbReference>
<feature type="domain" description="ATP-grasp" evidence="26">
    <location>
        <begin position="1097"/>
        <end position="1290"/>
    </location>
</feature>
<dbReference type="FunFam" id="3.40.50.20:FF:000012">
    <property type="entry name" value="Carbamoyl-phosphate synthase 1, mitochondrial"/>
    <property type="match status" value="1"/>
</dbReference>
<dbReference type="InterPro" id="IPR002082">
    <property type="entry name" value="Asp_carbamoyltransf"/>
</dbReference>
<dbReference type="PROSITE" id="PS00482">
    <property type="entry name" value="DIHYDROOROTASE_1"/>
    <property type="match status" value="1"/>
</dbReference>
<dbReference type="Proteomes" id="UP000011083">
    <property type="component" value="Unassembled WGS sequence"/>
</dbReference>
<dbReference type="InterPro" id="IPR006132">
    <property type="entry name" value="Asp/Orn_carbamoyltranf_P-bd"/>
</dbReference>
<dbReference type="GO" id="GO:0004088">
    <property type="term" value="F:carbamoyl-phosphate synthase (glutamine-hydrolyzing) activity"/>
    <property type="evidence" value="ECO:0007669"/>
    <property type="project" value="UniProtKB-EC"/>
</dbReference>
<evidence type="ECO:0000313" key="29">
    <source>
        <dbReference type="Proteomes" id="UP000011083"/>
    </source>
</evidence>
<accession>L8H1T2</accession>
<dbReference type="FunFam" id="3.40.50.1370:FF:000005">
    <property type="entry name" value="CAD protein-like isoform X1"/>
    <property type="match status" value="1"/>
</dbReference>
<dbReference type="Gene3D" id="3.40.50.1370">
    <property type="entry name" value="Aspartate/ornithine carbamoyltransferase"/>
    <property type="match status" value="2"/>
</dbReference>
<evidence type="ECO:0000256" key="21">
    <source>
        <dbReference type="ARBA" id="ARBA00048492"/>
    </source>
</evidence>
<dbReference type="PROSITE" id="PS00483">
    <property type="entry name" value="DIHYDROOROTASE_2"/>
    <property type="match status" value="1"/>
</dbReference>
<dbReference type="Pfam" id="PF25596">
    <property type="entry name" value="CPSase_L_D1"/>
    <property type="match status" value="2"/>
</dbReference>
<dbReference type="InterPro" id="IPR029062">
    <property type="entry name" value="Class_I_gatase-like"/>
</dbReference>
<gene>
    <name evidence="28" type="ORF">ACA1_267180</name>
</gene>
<dbReference type="InterPro" id="IPR006130">
    <property type="entry name" value="Asp/Orn_carbamoylTrfase"/>
</dbReference>
<dbReference type="FunFam" id="3.40.50.1370:FF:000002">
    <property type="entry name" value="Aspartate carbamoyltransferase 2"/>
    <property type="match status" value="1"/>
</dbReference>
<reference evidence="28 29" key="1">
    <citation type="journal article" date="2013" name="Genome Biol.">
        <title>Genome of Acanthamoeba castellanii highlights extensive lateral gene transfer and early evolution of tyrosine kinase signaling.</title>
        <authorList>
            <person name="Clarke M."/>
            <person name="Lohan A.J."/>
            <person name="Liu B."/>
            <person name="Lagkouvardos I."/>
            <person name="Roy S."/>
            <person name="Zafar N."/>
            <person name="Bertelli C."/>
            <person name="Schilde C."/>
            <person name="Kianianmomeni A."/>
            <person name="Burglin T.R."/>
            <person name="Frech C."/>
            <person name="Turcotte B."/>
            <person name="Kopec K.O."/>
            <person name="Synnott J.M."/>
            <person name="Choo C."/>
            <person name="Paponov I."/>
            <person name="Finkler A."/>
            <person name="Soon Heng Tan C."/>
            <person name="Hutchins A.P."/>
            <person name="Weinmeier T."/>
            <person name="Rattei T."/>
            <person name="Chu J.S."/>
            <person name="Gimenez G."/>
            <person name="Irimia M."/>
            <person name="Rigden D.J."/>
            <person name="Fitzpatrick D.A."/>
            <person name="Lorenzo-Morales J."/>
            <person name="Bateman A."/>
            <person name="Chiu C.H."/>
            <person name="Tang P."/>
            <person name="Hegemann P."/>
            <person name="Fromm H."/>
            <person name="Raoult D."/>
            <person name="Greub G."/>
            <person name="Miranda-Saavedra D."/>
            <person name="Chen N."/>
            <person name="Nash P."/>
            <person name="Ginger M.L."/>
            <person name="Horn M."/>
            <person name="Schaap P."/>
            <person name="Caler L."/>
            <person name="Loftus B."/>
        </authorList>
    </citation>
    <scope>NUCLEOTIDE SEQUENCE [LARGE SCALE GENOMIC DNA]</scope>
    <source>
        <strain evidence="28 29">Neff</strain>
    </source>
</reference>
<dbReference type="InterPro" id="IPR005480">
    <property type="entry name" value="CPSase_lsu_oligo"/>
</dbReference>
<dbReference type="HAMAP" id="MF_01209">
    <property type="entry name" value="CPSase_S_chain"/>
    <property type="match status" value="1"/>
</dbReference>
<dbReference type="Pfam" id="PF02142">
    <property type="entry name" value="MGS"/>
    <property type="match status" value="1"/>
</dbReference>
<comment type="catalytic activity">
    <reaction evidence="24">
        <text>L-glutamine + H2O = L-glutamate + NH4(+)</text>
        <dbReference type="Rhea" id="RHEA:15889"/>
        <dbReference type="ChEBI" id="CHEBI:15377"/>
        <dbReference type="ChEBI" id="CHEBI:28938"/>
        <dbReference type="ChEBI" id="CHEBI:29985"/>
        <dbReference type="ChEBI" id="CHEBI:58359"/>
        <dbReference type="EC" id="3.5.1.2"/>
    </reaction>
</comment>
<name>L8H1T2_ACACF</name>
<dbReference type="SUPFAM" id="SSF48108">
    <property type="entry name" value="Carbamoyl phosphate synthetase, large subunit connection domain"/>
    <property type="match status" value="1"/>
</dbReference>
<dbReference type="Gene3D" id="3.30.1490.20">
    <property type="entry name" value="ATP-grasp fold, A domain"/>
    <property type="match status" value="1"/>
</dbReference>
<keyword evidence="14" id="KW-0464">Manganese</keyword>
<dbReference type="PROSITE" id="PS00097">
    <property type="entry name" value="CARBAMOYLTRANSFERASE"/>
    <property type="match status" value="1"/>
</dbReference>
<dbReference type="InterPro" id="IPR002474">
    <property type="entry name" value="CarbamoylP_synth_ssu_N"/>
</dbReference>
<dbReference type="UniPathway" id="UPA00070">
    <property type="reaction ID" value="UER00115"/>
</dbReference>
<dbReference type="InterPro" id="IPR032466">
    <property type="entry name" value="Metal_Hydrolase"/>
</dbReference>
<dbReference type="GO" id="GO:0016597">
    <property type="term" value="F:amino acid binding"/>
    <property type="evidence" value="ECO:0007669"/>
    <property type="project" value="InterPro"/>
</dbReference>
<dbReference type="GO" id="GO:0006526">
    <property type="term" value="P:L-arginine biosynthetic process"/>
    <property type="evidence" value="ECO:0007669"/>
    <property type="project" value="TreeGrafter"/>
</dbReference>
<dbReference type="InterPro" id="IPR058047">
    <property type="entry name" value="CPSase_preATP-grasp"/>
</dbReference>
<evidence type="ECO:0000256" key="25">
    <source>
        <dbReference type="PROSITE-ProRule" id="PRU00409"/>
    </source>
</evidence>
<dbReference type="NCBIfam" id="NF003671">
    <property type="entry name" value="PRK05294.1"/>
    <property type="match status" value="1"/>
</dbReference>
<dbReference type="InterPro" id="IPR013815">
    <property type="entry name" value="ATP_grasp_subdomain_1"/>
</dbReference>
<dbReference type="Gene3D" id="3.40.50.880">
    <property type="match status" value="1"/>
</dbReference>